<evidence type="ECO:0000256" key="6">
    <source>
        <dbReference type="ARBA" id="ARBA00022833"/>
    </source>
</evidence>
<sequence length="457" mass="50229">MEMALAQAREAAAVGEVPVGAVVVHQGQVIATGRNAPIDGLDPTAHAEIVALRAAARALGNYRLDDCELYVTLEPCAMCSGAMLHARLKRVVFGALDPKTGAAGSVINLFAQAQLNHQTELQGGVLAEECAALLQDFFRQRRADKREDARLSHPLRDHALRTPEAAFSRLPGYPWQPRYISDLPALGGLRMHYLDEGGEQEHRQKLTYLCLHGNPAWSYLYRKMIPALLQAGHRVVAPDLIGFGKSDKPKKDSFHSFSAHRQVLLELVERLDLQNIVLVVQDWGGLLGLTLPMAAPQRYKGLLVMNTLLGTGDQPLSAGFLAWREMCAKHPEFDVARLFARGNPQMSAEECAAYNAPFPDKGHRAALRAFPTLVPASEDADGAAISREARDFWRERWTGQTLMVVGAQDPVLGLPVMRDLQRIIRACGEPVVLAQAGHFVPEHGEQVAGHALRFFHR</sequence>
<comment type="similarity">
    <text evidence="1">Belongs to the cytidine and deoxycytidylate deaminase family. ADAT2 subfamily.</text>
</comment>
<reference evidence="11" key="1">
    <citation type="journal article" date="2019" name="Int. J. Syst. Evol. Microbiol.">
        <title>The Global Catalogue of Microorganisms (GCM) 10K type strain sequencing project: providing services to taxonomists for standard genome sequencing and annotation.</title>
        <authorList>
            <consortium name="The Broad Institute Genomics Platform"/>
            <consortium name="The Broad Institute Genome Sequencing Center for Infectious Disease"/>
            <person name="Wu L."/>
            <person name="Ma J."/>
        </authorList>
    </citation>
    <scope>NUCLEOTIDE SEQUENCE [LARGE SCALE GENOMIC DNA]</scope>
    <source>
        <strain evidence="11">CGMCC 4.7277</strain>
    </source>
</reference>
<dbReference type="InterPro" id="IPR002125">
    <property type="entry name" value="CMP_dCMP_dom"/>
</dbReference>
<dbReference type="HAMAP" id="MF_00972">
    <property type="entry name" value="tRNA_aden_deaminase"/>
    <property type="match status" value="1"/>
</dbReference>
<comment type="function">
    <text evidence="8">Catalyzes the deamination of adenosine to inosine at the wobble position 34 of tRNA(Arg2).</text>
</comment>
<keyword evidence="3 8" id="KW-0819">tRNA processing</keyword>
<dbReference type="PROSITE" id="PS51747">
    <property type="entry name" value="CYT_DCMP_DEAMINASES_2"/>
    <property type="match status" value="1"/>
</dbReference>
<evidence type="ECO:0000256" key="7">
    <source>
        <dbReference type="ARBA" id="ARBA00048045"/>
    </source>
</evidence>
<evidence type="ECO:0000259" key="9">
    <source>
        <dbReference type="PROSITE" id="PS51747"/>
    </source>
</evidence>
<accession>A0ABW0QDC1</accession>
<protein>
    <recommendedName>
        <fullName evidence="8">tRNA-specific adenosine deaminase</fullName>
        <ecNumber evidence="8">3.5.4.33</ecNumber>
    </recommendedName>
</protein>
<dbReference type="InterPro" id="IPR016193">
    <property type="entry name" value="Cytidine_deaminase-like"/>
</dbReference>
<feature type="binding site" evidence="8">
    <location>
        <position position="46"/>
    </location>
    <ligand>
        <name>Zn(2+)</name>
        <dbReference type="ChEBI" id="CHEBI:29105"/>
        <note>catalytic</note>
    </ligand>
</feature>
<proteinExistence type="inferred from homology"/>
<dbReference type="PANTHER" id="PTHR11079:SF202">
    <property type="entry name" value="TRNA-SPECIFIC ADENOSINE DEAMINASE"/>
    <property type="match status" value="1"/>
</dbReference>
<dbReference type="InterPro" id="IPR058535">
    <property type="entry name" value="MafB19-deam"/>
</dbReference>
<keyword evidence="4 8" id="KW-0479">Metal-binding</keyword>
<dbReference type="PRINTS" id="PR00111">
    <property type="entry name" value="ABHYDROLASE"/>
</dbReference>
<feature type="binding site" evidence="8">
    <location>
        <position position="79"/>
    </location>
    <ligand>
        <name>Zn(2+)</name>
        <dbReference type="ChEBI" id="CHEBI:29105"/>
        <note>catalytic</note>
    </ligand>
</feature>
<evidence type="ECO:0000256" key="1">
    <source>
        <dbReference type="ARBA" id="ARBA00010669"/>
    </source>
</evidence>
<dbReference type="SUPFAM" id="SSF53474">
    <property type="entry name" value="alpha/beta-Hydrolases"/>
    <property type="match status" value="1"/>
</dbReference>
<evidence type="ECO:0000256" key="5">
    <source>
        <dbReference type="ARBA" id="ARBA00022801"/>
    </source>
</evidence>
<feature type="binding site" evidence="8">
    <location>
        <position position="76"/>
    </location>
    <ligand>
        <name>Zn(2+)</name>
        <dbReference type="ChEBI" id="CHEBI:29105"/>
        <note>catalytic</note>
    </ligand>
</feature>
<dbReference type="Gene3D" id="3.40.50.1820">
    <property type="entry name" value="alpha/beta hydrolase"/>
    <property type="match status" value="1"/>
</dbReference>
<dbReference type="PANTHER" id="PTHR11079">
    <property type="entry name" value="CYTOSINE DEAMINASE FAMILY MEMBER"/>
    <property type="match status" value="1"/>
</dbReference>
<comment type="catalytic activity">
    <reaction evidence="7 8">
        <text>adenosine(34) in tRNA + H2O + H(+) = inosine(34) in tRNA + NH4(+)</text>
        <dbReference type="Rhea" id="RHEA:43168"/>
        <dbReference type="Rhea" id="RHEA-COMP:10373"/>
        <dbReference type="Rhea" id="RHEA-COMP:10374"/>
        <dbReference type="ChEBI" id="CHEBI:15377"/>
        <dbReference type="ChEBI" id="CHEBI:15378"/>
        <dbReference type="ChEBI" id="CHEBI:28938"/>
        <dbReference type="ChEBI" id="CHEBI:74411"/>
        <dbReference type="ChEBI" id="CHEBI:82852"/>
        <dbReference type="EC" id="3.5.4.33"/>
    </reaction>
</comment>
<dbReference type="CDD" id="cd01285">
    <property type="entry name" value="nucleoside_deaminase"/>
    <property type="match status" value="1"/>
</dbReference>
<dbReference type="EMBL" id="JBHSMX010000058">
    <property type="protein sequence ID" value="MFC5522795.1"/>
    <property type="molecule type" value="Genomic_DNA"/>
</dbReference>
<dbReference type="Pfam" id="PF00561">
    <property type="entry name" value="Abhydrolase_1"/>
    <property type="match status" value="1"/>
</dbReference>
<dbReference type="SUPFAM" id="SSF53927">
    <property type="entry name" value="Cytidine deaminase-like"/>
    <property type="match status" value="1"/>
</dbReference>
<dbReference type="PROSITE" id="PS00903">
    <property type="entry name" value="CYT_DCMP_DEAMINASES_1"/>
    <property type="match status" value="1"/>
</dbReference>
<keyword evidence="5 8" id="KW-0378">Hydrolase</keyword>
<dbReference type="Proteomes" id="UP001596084">
    <property type="component" value="Unassembled WGS sequence"/>
</dbReference>
<evidence type="ECO:0000256" key="4">
    <source>
        <dbReference type="ARBA" id="ARBA00022723"/>
    </source>
</evidence>
<dbReference type="Gene3D" id="3.40.140.10">
    <property type="entry name" value="Cytidine Deaminase, domain 2"/>
    <property type="match status" value="1"/>
</dbReference>
<dbReference type="RefSeq" id="WP_245660879.1">
    <property type="nucleotide sequence ID" value="NZ_JBHSMX010000058.1"/>
</dbReference>
<evidence type="ECO:0000256" key="3">
    <source>
        <dbReference type="ARBA" id="ARBA00022694"/>
    </source>
</evidence>
<dbReference type="InterPro" id="IPR016192">
    <property type="entry name" value="APOBEC/CMP_deaminase_Zn-bd"/>
</dbReference>
<name>A0ABW0QDC1_9BURK</name>
<dbReference type="GO" id="GO:0052717">
    <property type="term" value="F:tRNA-specific adenosine-34 deaminase activity"/>
    <property type="evidence" value="ECO:0007669"/>
    <property type="project" value="UniProtKB-EC"/>
</dbReference>
<dbReference type="NCBIfam" id="NF002043">
    <property type="entry name" value="PRK00870.1"/>
    <property type="match status" value="1"/>
</dbReference>
<evidence type="ECO:0000313" key="10">
    <source>
        <dbReference type="EMBL" id="MFC5522795.1"/>
    </source>
</evidence>
<dbReference type="InterPro" id="IPR000639">
    <property type="entry name" value="Epox_hydrolase-like"/>
</dbReference>
<dbReference type="EC" id="3.5.4.33" evidence="8"/>
<comment type="caution">
    <text evidence="10">The sequence shown here is derived from an EMBL/GenBank/DDBJ whole genome shotgun (WGS) entry which is preliminary data.</text>
</comment>
<feature type="domain" description="CMP/dCMP-type deaminase" evidence="9">
    <location>
        <begin position="1"/>
        <end position="106"/>
    </location>
</feature>
<dbReference type="InterPro" id="IPR029058">
    <property type="entry name" value="AB_hydrolase_fold"/>
</dbReference>
<comment type="cofactor">
    <cofactor evidence="8">
        <name>Zn(2+)</name>
        <dbReference type="ChEBI" id="CHEBI:29105"/>
    </cofactor>
    <text evidence="8">Binds 1 zinc ion per subunit.</text>
</comment>
<dbReference type="InterPro" id="IPR000073">
    <property type="entry name" value="AB_hydrolase_1"/>
</dbReference>
<dbReference type="PRINTS" id="PR00412">
    <property type="entry name" value="EPOXHYDRLASE"/>
</dbReference>
<keyword evidence="11" id="KW-1185">Reference proteome</keyword>
<evidence type="ECO:0000256" key="2">
    <source>
        <dbReference type="ARBA" id="ARBA00011738"/>
    </source>
</evidence>
<dbReference type="NCBIfam" id="NF008113">
    <property type="entry name" value="PRK10860.1"/>
    <property type="match status" value="1"/>
</dbReference>
<organism evidence="10 11">
    <name type="scientific">Polaromonas jejuensis</name>
    <dbReference type="NCBI Taxonomy" id="457502"/>
    <lineage>
        <taxon>Bacteria</taxon>
        <taxon>Pseudomonadati</taxon>
        <taxon>Pseudomonadota</taxon>
        <taxon>Betaproteobacteria</taxon>
        <taxon>Burkholderiales</taxon>
        <taxon>Comamonadaceae</taxon>
        <taxon>Polaromonas</taxon>
    </lineage>
</organism>
<evidence type="ECO:0000313" key="11">
    <source>
        <dbReference type="Proteomes" id="UP001596084"/>
    </source>
</evidence>
<dbReference type="Pfam" id="PF14437">
    <property type="entry name" value="MafB19-deam"/>
    <property type="match status" value="1"/>
</dbReference>
<feature type="active site" description="Proton donor" evidence="8">
    <location>
        <position position="48"/>
    </location>
</feature>
<evidence type="ECO:0000256" key="8">
    <source>
        <dbReference type="HAMAP-Rule" id="MF_00972"/>
    </source>
</evidence>
<keyword evidence="6 8" id="KW-0862">Zinc</keyword>
<gene>
    <name evidence="8 10" type="primary">tadA</name>
    <name evidence="10" type="ORF">ACFPP7_18050</name>
</gene>
<dbReference type="InterPro" id="IPR028883">
    <property type="entry name" value="tRNA_aden_deaminase"/>
</dbReference>
<comment type="subunit">
    <text evidence="2 8">Homodimer.</text>
</comment>